<sequence length="49" mass="5225">MSNNDCFSDIVGQEATKKQVKSALLTDRHIIIIGAPGVGKTTLARNIAK</sequence>
<evidence type="ECO:0000259" key="1">
    <source>
        <dbReference type="Pfam" id="PF20720"/>
    </source>
</evidence>
<dbReference type="Pfam" id="PF20720">
    <property type="entry name" value="nSTAND3"/>
    <property type="match status" value="1"/>
</dbReference>
<protein>
    <recommendedName>
        <fullName evidence="1">Novel STAND NTPase 3 domain-containing protein</fullName>
    </recommendedName>
</protein>
<comment type="caution">
    <text evidence="2">The sequence shown here is derived from an EMBL/GenBank/DDBJ whole genome shotgun (WGS) entry which is preliminary data.</text>
</comment>
<reference evidence="2" key="1">
    <citation type="journal article" date="2014" name="Front. Microbiol.">
        <title>High frequency of phylogenetically diverse reductive dehalogenase-homologous genes in deep subseafloor sedimentary metagenomes.</title>
        <authorList>
            <person name="Kawai M."/>
            <person name="Futagami T."/>
            <person name="Toyoda A."/>
            <person name="Takaki Y."/>
            <person name="Nishi S."/>
            <person name="Hori S."/>
            <person name="Arai W."/>
            <person name="Tsubouchi T."/>
            <person name="Morono Y."/>
            <person name="Uchiyama I."/>
            <person name="Ito T."/>
            <person name="Fujiyama A."/>
            <person name="Inagaki F."/>
            <person name="Takami H."/>
        </authorList>
    </citation>
    <scope>NUCLEOTIDE SEQUENCE</scope>
    <source>
        <strain evidence="2">Expedition CK06-06</strain>
    </source>
</reference>
<name>X0W8X2_9ZZZZ</name>
<proteinExistence type="predicted"/>
<dbReference type="EMBL" id="BARS01033640">
    <property type="protein sequence ID" value="GAG27399.1"/>
    <property type="molecule type" value="Genomic_DNA"/>
</dbReference>
<dbReference type="InterPro" id="IPR027417">
    <property type="entry name" value="P-loop_NTPase"/>
</dbReference>
<feature type="non-terminal residue" evidence="2">
    <location>
        <position position="49"/>
    </location>
</feature>
<dbReference type="CDD" id="cd00009">
    <property type="entry name" value="AAA"/>
    <property type="match status" value="1"/>
</dbReference>
<gene>
    <name evidence="2" type="ORF">S01H1_52070</name>
</gene>
<feature type="domain" description="Novel STAND NTPase 3" evidence="1">
    <location>
        <begin position="18"/>
        <end position="48"/>
    </location>
</feature>
<organism evidence="2">
    <name type="scientific">marine sediment metagenome</name>
    <dbReference type="NCBI Taxonomy" id="412755"/>
    <lineage>
        <taxon>unclassified sequences</taxon>
        <taxon>metagenomes</taxon>
        <taxon>ecological metagenomes</taxon>
    </lineage>
</organism>
<evidence type="ECO:0000313" key="2">
    <source>
        <dbReference type="EMBL" id="GAG27399.1"/>
    </source>
</evidence>
<dbReference type="AlphaFoldDB" id="X0W8X2"/>
<accession>X0W8X2</accession>
<dbReference type="SUPFAM" id="SSF52540">
    <property type="entry name" value="P-loop containing nucleoside triphosphate hydrolases"/>
    <property type="match status" value="1"/>
</dbReference>
<dbReference type="InterPro" id="IPR049050">
    <property type="entry name" value="nSTAND3"/>
</dbReference>
<dbReference type="Gene3D" id="3.40.50.300">
    <property type="entry name" value="P-loop containing nucleotide triphosphate hydrolases"/>
    <property type="match status" value="1"/>
</dbReference>